<comment type="caution">
    <text evidence="7">The sequence shown here is derived from an EMBL/GenBank/DDBJ whole genome shotgun (WGS) entry which is preliminary data.</text>
</comment>
<keyword evidence="4" id="KW-0067">ATP-binding</keyword>
<evidence type="ECO:0000256" key="2">
    <source>
        <dbReference type="ARBA" id="ARBA00022741"/>
    </source>
</evidence>
<dbReference type="GO" id="GO:0004674">
    <property type="term" value="F:protein serine/threonine kinase activity"/>
    <property type="evidence" value="ECO:0007669"/>
    <property type="project" value="TreeGrafter"/>
</dbReference>
<accession>A0A0F4G9M3</accession>
<dbReference type="InterPro" id="IPR000719">
    <property type="entry name" value="Prot_kinase_dom"/>
</dbReference>
<keyword evidence="3" id="KW-0418">Kinase</keyword>
<keyword evidence="8" id="KW-1185">Reference proteome</keyword>
<organism evidence="7 8">
    <name type="scientific">Zymoseptoria brevis</name>
    <dbReference type="NCBI Taxonomy" id="1047168"/>
    <lineage>
        <taxon>Eukaryota</taxon>
        <taxon>Fungi</taxon>
        <taxon>Dikarya</taxon>
        <taxon>Ascomycota</taxon>
        <taxon>Pezizomycotina</taxon>
        <taxon>Dothideomycetes</taxon>
        <taxon>Dothideomycetidae</taxon>
        <taxon>Mycosphaerellales</taxon>
        <taxon>Mycosphaerellaceae</taxon>
        <taxon>Zymoseptoria</taxon>
    </lineage>
</organism>
<dbReference type="SMART" id="SM00220">
    <property type="entry name" value="S_TKc"/>
    <property type="match status" value="1"/>
</dbReference>
<dbReference type="SUPFAM" id="SSF56112">
    <property type="entry name" value="Protein kinase-like (PK-like)"/>
    <property type="match status" value="1"/>
</dbReference>
<evidence type="ECO:0000256" key="5">
    <source>
        <dbReference type="SAM" id="MobiDB-lite"/>
    </source>
</evidence>
<dbReference type="Gene3D" id="1.10.510.10">
    <property type="entry name" value="Transferase(Phosphotransferase) domain 1"/>
    <property type="match status" value="2"/>
</dbReference>
<dbReference type="Proteomes" id="UP000033647">
    <property type="component" value="Unassembled WGS sequence"/>
</dbReference>
<dbReference type="PANTHER" id="PTHR43289:SF33">
    <property type="entry name" value="SERINE_THREONINE KINASE 31"/>
    <property type="match status" value="1"/>
</dbReference>
<keyword evidence="1" id="KW-0808">Transferase</keyword>
<evidence type="ECO:0000256" key="1">
    <source>
        <dbReference type="ARBA" id="ARBA00022679"/>
    </source>
</evidence>
<dbReference type="AlphaFoldDB" id="A0A0F4G9M3"/>
<dbReference type="PROSITE" id="PS50011">
    <property type="entry name" value="PROTEIN_KINASE_DOM"/>
    <property type="match status" value="1"/>
</dbReference>
<dbReference type="GO" id="GO:0005524">
    <property type="term" value="F:ATP binding"/>
    <property type="evidence" value="ECO:0007669"/>
    <property type="project" value="UniProtKB-KW"/>
</dbReference>
<name>A0A0F4G9M3_9PEZI</name>
<reference evidence="7 8" key="1">
    <citation type="submission" date="2015-03" db="EMBL/GenBank/DDBJ databases">
        <title>RNA-seq based gene annotation and comparative genomics of four Zymoseptoria species reveal species-specific pathogenicity related genes and transposable element activity.</title>
        <authorList>
            <person name="Grandaubert J."/>
            <person name="Bhattacharyya A."/>
            <person name="Stukenbrock E.H."/>
        </authorList>
    </citation>
    <scope>NUCLEOTIDE SEQUENCE [LARGE SCALE GENOMIC DNA]</scope>
    <source>
        <strain evidence="7 8">Zb18110</strain>
    </source>
</reference>
<protein>
    <recommendedName>
        <fullName evidence="6">Protein kinase domain-containing protein</fullName>
    </recommendedName>
</protein>
<gene>
    <name evidence="7" type="ORF">TI39_contig4224g00009</name>
</gene>
<feature type="domain" description="Protein kinase" evidence="6">
    <location>
        <begin position="1"/>
        <end position="227"/>
    </location>
</feature>
<evidence type="ECO:0000256" key="3">
    <source>
        <dbReference type="ARBA" id="ARBA00022777"/>
    </source>
</evidence>
<dbReference type="EMBL" id="LAFY01004183">
    <property type="protein sequence ID" value="KJX94034.1"/>
    <property type="molecule type" value="Genomic_DNA"/>
</dbReference>
<feature type="region of interest" description="Disordered" evidence="5">
    <location>
        <begin position="160"/>
        <end position="189"/>
    </location>
</feature>
<evidence type="ECO:0000259" key="6">
    <source>
        <dbReference type="PROSITE" id="PS50011"/>
    </source>
</evidence>
<dbReference type="OrthoDB" id="3650329at2759"/>
<feature type="compositionally biased region" description="Low complexity" evidence="5">
    <location>
        <begin position="176"/>
        <end position="186"/>
    </location>
</feature>
<dbReference type="InterPro" id="IPR011009">
    <property type="entry name" value="Kinase-like_dom_sf"/>
</dbReference>
<dbReference type="PANTHER" id="PTHR43289">
    <property type="entry name" value="MITOGEN-ACTIVATED PROTEIN KINASE KINASE KINASE 20-RELATED"/>
    <property type="match status" value="1"/>
</dbReference>
<dbReference type="Pfam" id="PF00069">
    <property type="entry name" value="Pkinase"/>
    <property type="match status" value="1"/>
</dbReference>
<dbReference type="STRING" id="1047168.A0A0F4G9M3"/>
<proteinExistence type="predicted"/>
<sequence length="242" mass="26310">MEFVERGDLQQFVGLPMPEDEMQLIVSQVLEGLSHMHNLNYAHRDLKAAGILIDDAEDSDDQSRPSYTNAFDIWALGVITYQLLGTQLPFPAGDLRPLKSTAGIAWVQSCLAPAPVRRPSAGFSRGLRWPLGATSDTETARQLRRPTAYASVASASWGAQDSGYETTLPDPPTDPPQDLTQPAQADNGIPDFVRVTSDHLDPVVGDCPMDSFKAPIKFKDAIGQEFSFPSSISAKPGGAWKR</sequence>
<evidence type="ECO:0000313" key="7">
    <source>
        <dbReference type="EMBL" id="KJX94034.1"/>
    </source>
</evidence>
<evidence type="ECO:0000313" key="8">
    <source>
        <dbReference type="Proteomes" id="UP000033647"/>
    </source>
</evidence>
<evidence type="ECO:0000256" key="4">
    <source>
        <dbReference type="ARBA" id="ARBA00022840"/>
    </source>
</evidence>
<keyword evidence="2" id="KW-0547">Nucleotide-binding</keyword>